<organism evidence="1 2">
    <name type="scientific">Peronosclerospora sorghi</name>
    <dbReference type="NCBI Taxonomy" id="230839"/>
    <lineage>
        <taxon>Eukaryota</taxon>
        <taxon>Sar</taxon>
        <taxon>Stramenopiles</taxon>
        <taxon>Oomycota</taxon>
        <taxon>Peronosporomycetes</taxon>
        <taxon>Peronosporales</taxon>
        <taxon>Peronosporaceae</taxon>
        <taxon>Peronosclerospora</taxon>
    </lineage>
</organism>
<evidence type="ECO:0000313" key="2">
    <source>
        <dbReference type="Proteomes" id="UP001163321"/>
    </source>
</evidence>
<proteinExistence type="predicted"/>
<protein>
    <submittedName>
        <fullName evidence="1">Uncharacterized protein</fullName>
    </submittedName>
</protein>
<evidence type="ECO:0000313" key="1">
    <source>
        <dbReference type="EMBL" id="KAI9919979.1"/>
    </source>
</evidence>
<gene>
    <name evidence="1" type="ORF">PsorP6_015993</name>
</gene>
<sequence length="237" mass="26176">MRISGEHLKDLVVDPSHHFIVWRKNGSLAEEFSLADRHEAPFGNNATHMDPALASVRTVSEENKILSCHIVIEDAPPHNSMAPSRWERPVTKGTIEGVFKGVIVVALAREPTFAVIYKIIGYIRLAGNVLRSVLVVQIQTILCITFTHRNQCLLITFWFGIFRRPALAAADCGFGLRNRRRSARAFWMTFAEFSARLANGLTAISSSCGPGVAEFHKAEAEARTATPSLPGDDDKLP</sequence>
<reference evidence="1 2" key="1">
    <citation type="journal article" date="2022" name="bioRxiv">
        <title>The genome of the oomycete Peronosclerospora sorghi, a cosmopolitan pathogen of maize and sorghum, is inflated with dispersed pseudogenes.</title>
        <authorList>
            <person name="Fletcher K."/>
            <person name="Martin F."/>
            <person name="Isakeit T."/>
            <person name="Cavanaugh K."/>
            <person name="Magill C."/>
            <person name="Michelmore R."/>
        </authorList>
    </citation>
    <scope>NUCLEOTIDE SEQUENCE [LARGE SCALE GENOMIC DNA]</scope>
    <source>
        <strain evidence="1">P6</strain>
    </source>
</reference>
<name>A0ACC0WMJ0_9STRA</name>
<keyword evidence="2" id="KW-1185">Reference proteome</keyword>
<dbReference type="Proteomes" id="UP001163321">
    <property type="component" value="Chromosome 10"/>
</dbReference>
<comment type="caution">
    <text evidence="1">The sequence shown here is derived from an EMBL/GenBank/DDBJ whole genome shotgun (WGS) entry which is preliminary data.</text>
</comment>
<dbReference type="EMBL" id="CM047589">
    <property type="protein sequence ID" value="KAI9919979.1"/>
    <property type="molecule type" value="Genomic_DNA"/>
</dbReference>
<accession>A0ACC0WMJ0</accession>